<dbReference type="InterPro" id="IPR000940">
    <property type="entry name" value="NNMT_TEMT_trans"/>
</dbReference>
<dbReference type="GO" id="GO:0005829">
    <property type="term" value="C:cytosol"/>
    <property type="evidence" value="ECO:0007669"/>
    <property type="project" value="TreeGrafter"/>
</dbReference>
<dbReference type="PANTHER" id="PTHR10867">
    <property type="entry name" value="NNMT/PNMT/TEMT FAMILY MEMBER"/>
    <property type="match status" value="1"/>
</dbReference>
<dbReference type="GO" id="GO:0008170">
    <property type="term" value="F:N-methyltransferase activity"/>
    <property type="evidence" value="ECO:0007669"/>
    <property type="project" value="TreeGrafter"/>
</dbReference>
<keyword evidence="2" id="KW-0489">Methyltransferase</keyword>
<proteinExistence type="inferred from homology"/>
<dbReference type="PROSITE" id="PS51681">
    <property type="entry name" value="SAM_MT_NNMT_PNMT_TEMT"/>
    <property type="match status" value="2"/>
</dbReference>
<evidence type="ECO:0000313" key="6">
    <source>
        <dbReference type="Proteomes" id="UP001295444"/>
    </source>
</evidence>
<evidence type="ECO:0000256" key="3">
    <source>
        <dbReference type="ARBA" id="ARBA00022679"/>
    </source>
</evidence>
<gene>
    <name evidence="5" type="ORF">PECUL_23A050722</name>
</gene>
<keyword evidence="6" id="KW-1185">Reference proteome</keyword>
<dbReference type="Proteomes" id="UP001295444">
    <property type="component" value="Chromosome 09"/>
</dbReference>
<accession>A0AAD1T547</accession>
<sequence>MEGLKHKHYHDEEFDHHLIIETYVGRDKTDSKDELLITTMQKIFQCLCSGKSIVKGETLIDLTVGAGFCHLLVMSEFFKEITILDSSDRTLYEIERWLNKEPGAVDWSHAAEISCELKGVRAESSRQQNELVEAEEDKVRRIVKRCLKWDPTNDNPLGSIVLPQADCAVSIGYLDASCRDHESYRNSFKKFSSLVKVGGHLILFAFFNANFYTIGDHRFSILNYNEEFVKEVLRDNGVNTNHVLLRWMFMVKKNEPILILRAVLLSVWTSAFGIVKGETLIDLTVSAAFGHLMVMSDFFKEVTILDSSDQTLNEMEKWLNKDPGAVDWSHAAEISCALKGVSKIVEAEEEKVRRIVKRCLKWDPTNDNPLGSVILPQADCAISIWYFDVACKDHESYRNSFRKFSSLVKVGGHLILFAFFNATYYTIDDHRFSFLNYNEDFVKEVLQDNGYTTVIFEVYESKLNTHLMDHDRIGYIVARKEREN</sequence>
<dbReference type="PANTHER" id="PTHR10867:SF32">
    <property type="entry name" value="NICOTINAMIDE N-METHYLTRANSFERASE"/>
    <property type="match status" value="1"/>
</dbReference>
<evidence type="ECO:0000256" key="1">
    <source>
        <dbReference type="ARBA" id="ARBA00007996"/>
    </source>
</evidence>
<evidence type="ECO:0000256" key="2">
    <source>
        <dbReference type="ARBA" id="ARBA00022603"/>
    </source>
</evidence>
<reference evidence="5" key="1">
    <citation type="submission" date="2022-03" db="EMBL/GenBank/DDBJ databases">
        <authorList>
            <person name="Alioto T."/>
            <person name="Alioto T."/>
            <person name="Gomez Garrido J."/>
        </authorList>
    </citation>
    <scope>NUCLEOTIDE SEQUENCE</scope>
</reference>
<dbReference type="Gene3D" id="3.40.50.150">
    <property type="entry name" value="Vaccinia Virus protein VP39"/>
    <property type="match status" value="2"/>
</dbReference>
<evidence type="ECO:0000313" key="5">
    <source>
        <dbReference type="EMBL" id="CAH2316843.1"/>
    </source>
</evidence>
<comment type="similarity">
    <text evidence="1">Belongs to the class I-like SAM-binding methyltransferase superfamily. NNMT/PNMT/TEMT family.</text>
</comment>
<keyword evidence="3" id="KW-0808">Transferase</keyword>
<dbReference type="SUPFAM" id="SSF53335">
    <property type="entry name" value="S-adenosyl-L-methionine-dependent methyltransferases"/>
    <property type="match status" value="2"/>
</dbReference>
<dbReference type="EMBL" id="OW240920">
    <property type="protein sequence ID" value="CAH2316843.1"/>
    <property type="molecule type" value="Genomic_DNA"/>
</dbReference>
<dbReference type="InterPro" id="IPR029063">
    <property type="entry name" value="SAM-dependent_MTases_sf"/>
</dbReference>
<protein>
    <submittedName>
        <fullName evidence="5">Nicotinamide N-methyltransferase-like</fullName>
    </submittedName>
</protein>
<dbReference type="Pfam" id="PF01234">
    <property type="entry name" value="NNMT_PNMT_TEMT"/>
    <property type="match status" value="2"/>
</dbReference>
<organism evidence="5 6">
    <name type="scientific">Pelobates cultripes</name>
    <name type="common">Western spadefoot toad</name>
    <dbReference type="NCBI Taxonomy" id="61616"/>
    <lineage>
        <taxon>Eukaryota</taxon>
        <taxon>Metazoa</taxon>
        <taxon>Chordata</taxon>
        <taxon>Craniata</taxon>
        <taxon>Vertebrata</taxon>
        <taxon>Euteleostomi</taxon>
        <taxon>Amphibia</taxon>
        <taxon>Batrachia</taxon>
        <taxon>Anura</taxon>
        <taxon>Pelobatoidea</taxon>
        <taxon>Pelobatidae</taxon>
        <taxon>Pelobates</taxon>
    </lineage>
</organism>
<keyword evidence="4" id="KW-0949">S-adenosyl-L-methionine</keyword>
<name>A0AAD1T547_PELCU</name>
<evidence type="ECO:0000256" key="4">
    <source>
        <dbReference type="ARBA" id="ARBA00022691"/>
    </source>
</evidence>
<dbReference type="GO" id="GO:0032259">
    <property type="term" value="P:methylation"/>
    <property type="evidence" value="ECO:0007669"/>
    <property type="project" value="UniProtKB-KW"/>
</dbReference>
<dbReference type="AlphaFoldDB" id="A0AAD1T547"/>